<keyword evidence="2" id="KW-1185">Reference proteome</keyword>
<organism evidence="1 2">
    <name type="scientific">Alistipes hominis</name>
    <dbReference type="NCBI Taxonomy" id="2763015"/>
    <lineage>
        <taxon>Bacteria</taxon>
        <taxon>Pseudomonadati</taxon>
        <taxon>Bacteroidota</taxon>
        <taxon>Bacteroidia</taxon>
        <taxon>Bacteroidales</taxon>
        <taxon>Rikenellaceae</taxon>
        <taxon>Alistipes</taxon>
    </lineage>
</organism>
<dbReference type="Proteomes" id="UP000636891">
    <property type="component" value="Unassembled WGS sequence"/>
</dbReference>
<evidence type="ECO:0000313" key="1">
    <source>
        <dbReference type="EMBL" id="MBC5615991.1"/>
    </source>
</evidence>
<accession>A0ABR7CK30</accession>
<proteinExistence type="predicted"/>
<gene>
    <name evidence="1" type="ORF">H8S08_03020</name>
</gene>
<protein>
    <submittedName>
        <fullName evidence="1">Uncharacterized protein</fullName>
    </submittedName>
</protein>
<sequence>MLYQLSYFRKIIKRTLLLSISANLFLRAPSSPFSAGEALRFGDAKVRLKFNFTNYYEKKIAVFTDFMPKIFEG</sequence>
<reference evidence="1 2" key="1">
    <citation type="submission" date="2020-08" db="EMBL/GenBank/DDBJ databases">
        <title>Genome public.</title>
        <authorList>
            <person name="Liu C."/>
            <person name="Sun Q."/>
        </authorList>
    </citation>
    <scope>NUCLEOTIDE SEQUENCE [LARGE SCALE GENOMIC DNA]</scope>
    <source>
        <strain evidence="1 2">New-7</strain>
    </source>
</reference>
<dbReference type="RefSeq" id="WP_145996507.1">
    <property type="nucleotide sequence ID" value="NZ_JACOOK010000001.1"/>
</dbReference>
<comment type="caution">
    <text evidence="1">The sequence shown here is derived from an EMBL/GenBank/DDBJ whole genome shotgun (WGS) entry which is preliminary data.</text>
</comment>
<dbReference type="EMBL" id="JACOOK010000001">
    <property type="protein sequence ID" value="MBC5615991.1"/>
    <property type="molecule type" value="Genomic_DNA"/>
</dbReference>
<name>A0ABR7CK30_9BACT</name>
<evidence type="ECO:0000313" key="2">
    <source>
        <dbReference type="Proteomes" id="UP000636891"/>
    </source>
</evidence>